<protein>
    <submittedName>
        <fullName evidence="1">Uncharacterized protein</fullName>
    </submittedName>
</protein>
<organism evidence="1 2">
    <name type="scientific">Leminorella grimontii</name>
    <dbReference type="NCBI Taxonomy" id="82981"/>
    <lineage>
        <taxon>Bacteria</taxon>
        <taxon>Pseudomonadati</taxon>
        <taxon>Pseudomonadota</taxon>
        <taxon>Gammaproteobacteria</taxon>
        <taxon>Enterobacterales</taxon>
        <taxon>Budviciaceae</taxon>
        <taxon>Leminorella</taxon>
    </lineage>
</organism>
<name>A0AAV5N3Q8_9GAMM</name>
<sequence length="43" mass="4720">MSGDVSQNIDNAKNGIFLRKVDDEIDNSKVNSVWAITLNKGGR</sequence>
<dbReference type="AlphaFoldDB" id="A0AAV5N3Q8"/>
<reference evidence="1" key="1">
    <citation type="submission" date="2022-06" db="EMBL/GenBank/DDBJ databases">
        <title>Draft genome sequences of Leminorella grimontii str. JCM5902.</title>
        <authorList>
            <person name="Wakabayashi Y."/>
            <person name="Kojima K."/>
        </authorList>
    </citation>
    <scope>NUCLEOTIDE SEQUENCE</scope>
    <source>
        <strain evidence="1">JCM 5902</strain>
    </source>
</reference>
<dbReference type="Proteomes" id="UP001058124">
    <property type="component" value="Unassembled WGS sequence"/>
</dbReference>
<gene>
    <name evidence="1" type="ORF">SOASR030_18860</name>
</gene>
<keyword evidence="2" id="KW-1185">Reference proteome</keyword>
<dbReference type="RefSeq" id="WP_255309096.1">
    <property type="nucleotide sequence ID" value="NZ_BRLH01000003.1"/>
</dbReference>
<accession>A0AAV5N3Q8</accession>
<evidence type="ECO:0000313" key="2">
    <source>
        <dbReference type="Proteomes" id="UP001058124"/>
    </source>
</evidence>
<evidence type="ECO:0000313" key="1">
    <source>
        <dbReference type="EMBL" id="GKX55774.1"/>
    </source>
</evidence>
<comment type="caution">
    <text evidence="1">The sequence shown here is derived from an EMBL/GenBank/DDBJ whole genome shotgun (WGS) entry which is preliminary data.</text>
</comment>
<dbReference type="EMBL" id="BRLH01000003">
    <property type="protein sequence ID" value="GKX55774.1"/>
    <property type="molecule type" value="Genomic_DNA"/>
</dbReference>
<proteinExistence type="predicted"/>